<evidence type="ECO:0000313" key="1">
    <source>
        <dbReference type="EMBL" id="XPM63584.1"/>
    </source>
</evidence>
<evidence type="ECO:0000313" key="2">
    <source>
        <dbReference type="Proteomes" id="UP000095472"/>
    </source>
</evidence>
<sequence>MNSPDTSNHLPETVFAGGSEMAALMRSRDWSQSPLSPVDTWPQSLKTGIRIILGSRYPMFIWWGASLIHFYNDAYISVLGKRHPQALGKSAREIWSELWHSVGPLADDVLNHGTPPGMKNF</sequence>
<proteinExistence type="predicted"/>
<keyword evidence="2" id="KW-1185">Reference proteome</keyword>
<dbReference type="EMBL" id="CP182909">
    <property type="protein sequence ID" value="XPM63584.1"/>
    <property type="molecule type" value="Genomic_DNA"/>
</dbReference>
<protein>
    <submittedName>
        <fullName evidence="1">Uncharacterized protein</fullName>
    </submittedName>
</protein>
<name>A0ACD5GSF6_9CYAN</name>
<reference evidence="1 2" key="1">
    <citation type="journal article" date="2016" name="Genome Announc.">
        <title>Draft Genome Sequence of the Thermotolerant Cyanobacterium Desertifilum sp. IPPAS B-1220.</title>
        <authorList>
            <person name="Mironov K.S."/>
            <person name="Sinetova M.A."/>
            <person name="Bolatkhan K."/>
            <person name="Zayadan B.K."/>
            <person name="Ustinova V.V."/>
            <person name="Kupriyanova E.V."/>
            <person name="Skrypnik A.N."/>
            <person name="Gogoleva N.E."/>
            <person name="Gogolev Y.V."/>
            <person name="Los D.A."/>
        </authorList>
    </citation>
    <scope>NUCLEOTIDE SEQUENCE [LARGE SCALE GENOMIC DNA]</scope>
    <source>
        <strain evidence="1 2">IPPAS B-1220</strain>
    </source>
</reference>
<accession>A0ACD5GSF6</accession>
<organism evidence="1 2">
    <name type="scientific">Desertifilum tharense IPPAS B-1220</name>
    <dbReference type="NCBI Taxonomy" id="1781255"/>
    <lineage>
        <taxon>Bacteria</taxon>
        <taxon>Bacillati</taxon>
        <taxon>Cyanobacteriota</taxon>
        <taxon>Cyanophyceae</taxon>
        <taxon>Desertifilales</taxon>
        <taxon>Desertifilaceae</taxon>
        <taxon>Desertifilum</taxon>
    </lineage>
</organism>
<gene>
    <name evidence="1" type="ORF">BH720_030620</name>
</gene>
<dbReference type="Proteomes" id="UP000095472">
    <property type="component" value="Chromosome"/>
</dbReference>